<dbReference type="PANTHER" id="PTHR43685:SF3">
    <property type="entry name" value="SLR2126 PROTEIN"/>
    <property type="match status" value="1"/>
</dbReference>
<protein>
    <submittedName>
        <fullName evidence="4">Glycosyltransferase</fullName>
    </submittedName>
</protein>
<sequence>MKVSLIIAVYKDFKALELILEQACNQTYQNFEVIIAEDAISEEVPLLITQFAQLKIKHCSQDDFGIRKMRSQNNAILAAEGDYLVFIDGDCIPYPTFLEAHASMAKAGYVSSGRRVNLGPKVSAEIREKFLDSKKLANNYLSYFFKVLSDGKEGHAESGFTFKPNGFIHRNLLTNIKRTTSLLGCNFGCFKKDIMSINGFDESYGETAIGDDTDIEWRFRAYGLQLQSVKNIANVFHLYHEKRSRVIPEEAELLIEMKERRDEGLFIARVGLDERD</sequence>
<keyword evidence="5" id="KW-1185">Reference proteome</keyword>
<dbReference type="EMBL" id="JACFYF010000005">
    <property type="protein sequence ID" value="MBA5762817.1"/>
    <property type="molecule type" value="Genomic_DNA"/>
</dbReference>
<dbReference type="Pfam" id="PF02709">
    <property type="entry name" value="Glyco_transf_7C"/>
    <property type="match status" value="1"/>
</dbReference>
<gene>
    <name evidence="4" type="ORF">H2O73_10715</name>
</gene>
<organism evidence="4 5">
    <name type="scientific">Vibrio marinisediminis</name>
    <dbReference type="NCBI Taxonomy" id="2758441"/>
    <lineage>
        <taxon>Bacteria</taxon>
        <taxon>Pseudomonadati</taxon>
        <taxon>Pseudomonadota</taxon>
        <taxon>Gammaproteobacteria</taxon>
        <taxon>Vibrionales</taxon>
        <taxon>Vibrionaceae</taxon>
        <taxon>Vibrio</taxon>
    </lineage>
</organism>
<accession>A0A7W2IU89</accession>
<comment type="caution">
    <text evidence="4">The sequence shown here is derived from an EMBL/GenBank/DDBJ whole genome shotgun (WGS) entry which is preliminary data.</text>
</comment>
<dbReference type="AlphaFoldDB" id="A0A7W2IU89"/>
<evidence type="ECO:0000259" key="2">
    <source>
        <dbReference type="Pfam" id="PF00535"/>
    </source>
</evidence>
<dbReference type="InterPro" id="IPR027791">
    <property type="entry name" value="Galactosyl_T_C"/>
</dbReference>
<dbReference type="RefSeq" id="WP_182108837.1">
    <property type="nucleotide sequence ID" value="NZ_JACFYF010000005.1"/>
</dbReference>
<dbReference type="InterPro" id="IPR050834">
    <property type="entry name" value="Glycosyltransf_2"/>
</dbReference>
<dbReference type="SUPFAM" id="SSF53448">
    <property type="entry name" value="Nucleotide-diphospho-sugar transferases"/>
    <property type="match status" value="1"/>
</dbReference>
<evidence type="ECO:0000256" key="1">
    <source>
        <dbReference type="ARBA" id="ARBA00022679"/>
    </source>
</evidence>
<dbReference type="Proteomes" id="UP000571701">
    <property type="component" value="Unassembled WGS sequence"/>
</dbReference>
<evidence type="ECO:0000313" key="5">
    <source>
        <dbReference type="Proteomes" id="UP000571701"/>
    </source>
</evidence>
<feature type="domain" description="Glycosyltransferase 2-like" evidence="2">
    <location>
        <begin position="4"/>
        <end position="122"/>
    </location>
</feature>
<name>A0A7W2IU89_9VIBR</name>
<dbReference type="GO" id="GO:0016740">
    <property type="term" value="F:transferase activity"/>
    <property type="evidence" value="ECO:0007669"/>
    <property type="project" value="UniProtKB-KW"/>
</dbReference>
<dbReference type="InterPro" id="IPR001173">
    <property type="entry name" value="Glyco_trans_2-like"/>
</dbReference>
<keyword evidence="1 4" id="KW-0808">Transferase</keyword>
<reference evidence="4 5" key="1">
    <citation type="submission" date="2020-07" db="EMBL/GenBank/DDBJ databases">
        <title>Vibrio marinisediminis sp. nov., isolated from marine sediment.</title>
        <authorList>
            <person name="Ji X."/>
        </authorList>
    </citation>
    <scope>NUCLEOTIDE SEQUENCE [LARGE SCALE GENOMIC DNA]</scope>
    <source>
        <strain evidence="4 5">404</strain>
    </source>
</reference>
<dbReference type="PANTHER" id="PTHR43685">
    <property type="entry name" value="GLYCOSYLTRANSFERASE"/>
    <property type="match status" value="1"/>
</dbReference>
<proteinExistence type="predicted"/>
<dbReference type="InterPro" id="IPR029044">
    <property type="entry name" value="Nucleotide-diphossugar_trans"/>
</dbReference>
<feature type="domain" description="Galactosyltransferase C-terminal" evidence="3">
    <location>
        <begin position="179"/>
        <end position="241"/>
    </location>
</feature>
<dbReference type="Gene3D" id="3.90.550.10">
    <property type="entry name" value="Spore Coat Polysaccharide Biosynthesis Protein SpsA, Chain A"/>
    <property type="match status" value="1"/>
</dbReference>
<evidence type="ECO:0000313" key="4">
    <source>
        <dbReference type="EMBL" id="MBA5762817.1"/>
    </source>
</evidence>
<dbReference type="Pfam" id="PF00535">
    <property type="entry name" value="Glycos_transf_2"/>
    <property type="match status" value="1"/>
</dbReference>
<evidence type="ECO:0000259" key="3">
    <source>
        <dbReference type="Pfam" id="PF02709"/>
    </source>
</evidence>